<dbReference type="PANTHER" id="PTHR12697:SF5">
    <property type="entry name" value="DEOXYHYPUSINE HYDROXYLASE"/>
    <property type="match status" value="1"/>
</dbReference>
<reference evidence="2 3" key="1">
    <citation type="submission" date="2021-03" db="EMBL/GenBank/DDBJ databases">
        <title>Genomic and phenotypic characterization of Chloracidobacterium isolates provides evidence for multiple species.</title>
        <authorList>
            <person name="Saini M.K."/>
            <person name="Costas A.M.G."/>
            <person name="Tank M."/>
            <person name="Bryant D.A."/>
        </authorList>
    </citation>
    <scope>NUCLEOTIDE SEQUENCE [LARGE SCALE GENOMIC DNA]</scope>
    <source>
        <strain evidence="2 3">N</strain>
    </source>
</reference>
<dbReference type="EMBL" id="CP072642">
    <property type="protein sequence ID" value="QUV94029.1"/>
    <property type="molecule type" value="Genomic_DNA"/>
</dbReference>
<feature type="compositionally biased region" description="Basic residues" evidence="1">
    <location>
        <begin position="311"/>
        <end position="322"/>
    </location>
</feature>
<dbReference type="RefSeq" id="WP_211422354.1">
    <property type="nucleotide sequence ID" value="NZ_CP072642.1"/>
</dbReference>
<dbReference type="Gene3D" id="1.25.10.10">
    <property type="entry name" value="Leucine-rich Repeat Variant"/>
    <property type="match status" value="2"/>
</dbReference>
<dbReference type="InterPro" id="IPR016024">
    <property type="entry name" value="ARM-type_fold"/>
</dbReference>
<dbReference type="Proteomes" id="UP000677668">
    <property type="component" value="Chromosome 1"/>
</dbReference>
<sequence>MVAVSSRGWRPAKRWRWGRLGGGLLLVLGLSPALVGGQSPAAGAAPMKEAVADERQANLEAARLILEQGLKERNPDHRCEAVIALSLTRVENNPFPLLETALADKDVYVQVAACATLAGLSDPRALPLLRQALGSETPEVAFAAAKALYAQGDEEGRQALLDVAMGERQARSGYFSVQRRNLLRTMKTPGGFFRLAFRYGIGFAPVPGLGMGLSSLAGLLADANISGRAQAIAALPPVRDQETVAMLREALTDEDWAVRAAAVHALAVSDQSLAVHDLVPLFQDRKEAVRYRAAAAYLRLAPPPAASARPPAKKPRPGRRRG</sequence>
<dbReference type="SMART" id="SM00567">
    <property type="entry name" value="EZ_HEAT"/>
    <property type="match status" value="4"/>
</dbReference>
<keyword evidence="3" id="KW-1185">Reference proteome</keyword>
<proteinExistence type="predicted"/>
<accession>A0ABX8AZ93</accession>
<dbReference type="InterPro" id="IPR004155">
    <property type="entry name" value="PBS_lyase_HEAT"/>
</dbReference>
<gene>
    <name evidence="2" type="ORF">J8C05_00775</name>
</gene>
<name>A0ABX8AZ93_9BACT</name>
<evidence type="ECO:0000256" key="1">
    <source>
        <dbReference type="SAM" id="MobiDB-lite"/>
    </source>
</evidence>
<evidence type="ECO:0000313" key="2">
    <source>
        <dbReference type="EMBL" id="QUV94029.1"/>
    </source>
</evidence>
<feature type="region of interest" description="Disordered" evidence="1">
    <location>
        <begin position="302"/>
        <end position="322"/>
    </location>
</feature>
<dbReference type="PANTHER" id="PTHR12697">
    <property type="entry name" value="PBS LYASE HEAT-LIKE PROTEIN"/>
    <property type="match status" value="1"/>
</dbReference>
<organism evidence="2 3">
    <name type="scientific">Chloracidobacterium sp. N</name>
    <dbReference type="NCBI Taxonomy" id="2821540"/>
    <lineage>
        <taxon>Bacteria</taxon>
        <taxon>Pseudomonadati</taxon>
        <taxon>Acidobacteriota</taxon>
        <taxon>Terriglobia</taxon>
        <taxon>Terriglobales</taxon>
        <taxon>Acidobacteriaceae</taxon>
        <taxon>Chloracidobacterium</taxon>
        <taxon>Chloracidobacterium aggregatum</taxon>
    </lineage>
</organism>
<dbReference type="InterPro" id="IPR011989">
    <property type="entry name" value="ARM-like"/>
</dbReference>
<protein>
    <submittedName>
        <fullName evidence="2">HEAT repeat domain-containing protein</fullName>
    </submittedName>
</protein>
<dbReference type="SUPFAM" id="SSF48371">
    <property type="entry name" value="ARM repeat"/>
    <property type="match status" value="1"/>
</dbReference>
<evidence type="ECO:0000313" key="3">
    <source>
        <dbReference type="Proteomes" id="UP000677668"/>
    </source>
</evidence>
<dbReference type="Pfam" id="PF13646">
    <property type="entry name" value="HEAT_2"/>
    <property type="match status" value="2"/>
</dbReference>